<sequence length="314" mass="35238">MEGATLDLKKWTLFLSFIVTLLAEGCDKTKCKGPLRFYDDLKCKPIYEKPDDCCAIRYDCPVIPKNSSDKCFINGQEYRIGEELKNEDRSSPCDIGCYCRDHGNGPAFVCAAVDCFERYNSGCYYKKTIDSCCGQQVCPQSKEHEVKCEVDGETYRDGEAFYPKGYPKLSCVCSEGYKGENVAPFCREVSCGTELRHSMELRDDCTPVFYSDQPPQTSCSLSYRCQNSRDAVVLKKHQLGMPEQPALGVETPDNMKCKFGNLTLAVGDELNQSTDYSSVCVRCLCEVPPTPTCQRLPDNECDVTVHPDFSQSYP</sequence>
<evidence type="ECO:0000313" key="1">
    <source>
        <dbReference type="EMBL" id="KAJ8672844.1"/>
    </source>
</evidence>
<accession>A0ACC2NR89</accession>
<keyword evidence="2" id="KW-1185">Reference proteome</keyword>
<dbReference type="Proteomes" id="UP001239111">
    <property type="component" value="Chromosome 3"/>
</dbReference>
<proteinExistence type="predicted"/>
<dbReference type="EMBL" id="CM056743">
    <property type="protein sequence ID" value="KAJ8672844.1"/>
    <property type="molecule type" value="Genomic_DNA"/>
</dbReference>
<evidence type="ECO:0000313" key="2">
    <source>
        <dbReference type="Proteomes" id="UP001239111"/>
    </source>
</evidence>
<comment type="caution">
    <text evidence="1">The sequence shown here is derived from an EMBL/GenBank/DDBJ whole genome shotgun (WGS) entry which is preliminary data.</text>
</comment>
<name>A0ACC2NR89_9HYME</name>
<organism evidence="1 2">
    <name type="scientific">Eretmocerus hayati</name>
    <dbReference type="NCBI Taxonomy" id="131215"/>
    <lineage>
        <taxon>Eukaryota</taxon>
        <taxon>Metazoa</taxon>
        <taxon>Ecdysozoa</taxon>
        <taxon>Arthropoda</taxon>
        <taxon>Hexapoda</taxon>
        <taxon>Insecta</taxon>
        <taxon>Pterygota</taxon>
        <taxon>Neoptera</taxon>
        <taxon>Endopterygota</taxon>
        <taxon>Hymenoptera</taxon>
        <taxon>Apocrita</taxon>
        <taxon>Proctotrupomorpha</taxon>
        <taxon>Chalcidoidea</taxon>
        <taxon>Aphelinidae</taxon>
        <taxon>Aphelininae</taxon>
        <taxon>Eretmocerus</taxon>
    </lineage>
</organism>
<reference evidence="1" key="1">
    <citation type="submission" date="2023-04" db="EMBL/GenBank/DDBJ databases">
        <title>A chromosome-level genome assembly of the parasitoid wasp Eretmocerus hayati.</title>
        <authorList>
            <person name="Zhong Y."/>
            <person name="Liu S."/>
            <person name="Liu Y."/>
        </authorList>
    </citation>
    <scope>NUCLEOTIDE SEQUENCE</scope>
    <source>
        <strain evidence="1">ZJU_SS_LIU_2023</strain>
    </source>
</reference>
<gene>
    <name evidence="1" type="ORF">QAD02_004104</name>
</gene>
<protein>
    <submittedName>
        <fullName evidence="1">Uncharacterized protein</fullName>
    </submittedName>
</protein>